<evidence type="ECO:0000256" key="1">
    <source>
        <dbReference type="ARBA" id="ARBA00022722"/>
    </source>
</evidence>
<dbReference type="SUPFAM" id="SSF53098">
    <property type="entry name" value="Ribonuclease H-like"/>
    <property type="match status" value="1"/>
</dbReference>
<reference evidence="3 4" key="1">
    <citation type="submission" date="2014-04" db="EMBL/GenBank/DDBJ databases">
        <authorList>
            <consortium name="International Citrus Genome Consortium"/>
            <person name="Gmitter F."/>
            <person name="Chen C."/>
            <person name="Farmerie W."/>
            <person name="Harkins T."/>
            <person name="Desany B."/>
            <person name="Mohiuddin M."/>
            <person name="Kodira C."/>
            <person name="Borodovsky M."/>
            <person name="Lomsadze A."/>
            <person name="Burns P."/>
            <person name="Jenkins J."/>
            <person name="Prochnik S."/>
            <person name="Shu S."/>
            <person name="Chapman J."/>
            <person name="Pitluck S."/>
            <person name="Schmutz J."/>
            <person name="Rokhsar D."/>
        </authorList>
    </citation>
    <scope>NUCLEOTIDE SEQUENCE</scope>
</reference>
<sequence length="198" mass="21936">MCIYELEIKDVKFKVSVIDDADVIDKKISELSGMLFKMRRVVGFDVKFNSQTRIAEMLILSAANLCLAIQLCRLSRIPESVTNFLADRTICFVGFGVDKKTASIHGKTGYPRNCDTGIDLGHLAARVLKKPKLIGLTGIAELAKEVGIDHNSLSNKEIEAVTPPNWNAWVFTDKQVLHAVEEARGCYIVADKLLSLLN</sequence>
<dbReference type="STRING" id="2711.A0A067DFA0"/>
<dbReference type="GO" id="GO:0008408">
    <property type="term" value="F:3'-5' exonuclease activity"/>
    <property type="evidence" value="ECO:0000318"/>
    <property type="project" value="GO_Central"/>
</dbReference>
<dbReference type="SMR" id="A0A067DFA0"/>
<evidence type="ECO:0000256" key="2">
    <source>
        <dbReference type="ARBA" id="ARBA00022801"/>
    </source>
</evidence>
<dbReference type="GO" id="GO:0005737">
    <property type="term" value="C:cytoplasm"/>
    <property type="evidence" value="ECO:0000318"/>
    <property type="project" value="GO_Central"/>
</dbReference>
<keyword evidence="4" id="KW-1185">Reference proteome</keyword>
<keyword evidence="1" id="KW-0540">Nuclease</keyword>
<dbReference type="Proteomes" id="UP000027120">
    <property type="component" value="Unassembled WGS sequence"/>
</dbReference>
<proteinExistence type="predicted"/>
<evidence type="ECO:0008006" key="5">
    <source>
        <dbReference type="Google" id="ProtNLM"/>
    </source>
</evidence>
<dbReference type="GO" id="GO:0003676">
    <property type="term" value="F:nucleic acid binding"/>
    <property type="evidence" value="ECO:0007669"/>
    <property type="project" value="InterPro"/>
</dbReference>
<dbReference type="InterPro" id="IPR012337">
    <property type="entry name" value="RNaseH-like_sf"/>
</dbReference>
<dbReference type="AlphaFoldDB" id="A0A067DFA0"/>
<evidence type="ECO:0000313" key="4">
    <source>
        <dbReference type="Proteomes" id="UP000027120"/>
    </source>
</evidence>
<gene>
    <name evidence="3" type="ORF">CISIN_1g039658mg</name>
</gene>
<organism evidence="3 4">
    <name type="scientific">Citrus sinensis</name>
    <name type="common">Sweet orange</name>
    <name type="synonym">Citrus aurantium var. sinensis</name>
    <dbReference type="NCBI Taxonomy" id="2711"/>
    <lineage>
        <taxon>Eukaryota</taxon>
        <taxon>Viridiplantae</taxon>
        <taxon>Streptophyta</taxon>
        <taxon>Embryophyta</taxon>
        <taxon>Tracheophyta</taxon>
        <taxon>Spermatophyta</taxon>
        <taxon>Magnoliopsida</taxon>
        <taxon>eudicotyledons</taxon>
        <taxon>Gunneridae</taxon>
        <taxon>Pentapetalae</taxon>
        <taxon>rosids</taxon>
        <taxon>malvids</taxon>
        <taxon>Sapindales</taxon>
        <taxon>Rutaceae</taxon>
        <taxon>Aurantioideae</taxon>
        <taxon>Citrus</taxon>
    </lineage>
</organism>
<evidence type="ECO:0000313" key="3">
    <source>
        <dbReference type="EMBL" id="KDO37321.1"/>
    </source>
</evidence>
<name>A0A067DFA0_CITSI</name>
<dbReference type="EMBL" id="KK791124">
    <property type="protein sequence ID" value="KDO37321.1"/>
    <property type="molecule type" value="Genomic_DNA"/>
</dbReference>
<dbReference type="PANTHER" id="PTHR13620:SF121">
    <property type="entry name" value="EMB|CAB82946.1-RELATED"/>
    <property type="match status" value="1"/>
</dbReference>
<accession>A0A067DFA0</accession>
<dbReference type="InterPro" id="IPR036397">
    <property type="entry name" value="RNaseH_sf"/>
</dbReference>
<dbReference type="GO" id="GO:0005634">
    <property type="term" value="C:nucleus"/>
    <property type="evidence" value="ECO:0000318"/>
    <property type="project" value="GO_Central"/>
</dbReference>
<dbReference type="Gene3D" id="3.30.420.10">
    <property type="entry name" value="Ribonuclease H-like superfamily/Ribonuclease H"/>
    <property type="match status" value="1"/>
</dbReference>
<dbReference type="InterPro" id="IPR051132">
    <property type="entry name" value="3-5_Exonuclease_domain"/>
</dbReference>
<dbReference type="PANTHER" id="PTHR13620">
    <property type="entry name" value="3-5 EXONUCLEASE"/>
    <property type="match status" value="1"/>
</dbReference>
<protein>
    <recommendedName>
        <fullName evidence="5">3'-5' exonuclease domain-containing protein</fullName>
    </recommendedName>
</protein>
<keyword evidence="2" id="KW-0378">Hydrolase</keyword>